<protein>
    <submittedName>
        <fullName evidence="1">Uncharacterized protein</fullName>
    </submittedName>
</protein>
<reference evidence="1" key="1">
    <citation type="submission" date="2019-08" db="EMBL/GenBank/DDBJ databases">
        <authorList>
            <person name="Kucharzyk K."/>
            <person name="Murdoch R.W."/>
            <person name="Higgins S."/>
            <person name="Loffler F."/>
        </authorList>
    </citation>
    <scope>NUCLEOTIDE SEQUENCE</scope>
</reference>
<dbReference type="EMBL" id="VSSQ01025910">
    <property type="protein sequence ID" value="MPM74359.1"/>
    <property type="molecule type" value="Genomic_DNA"/>
</dbReference>
<proteinExistence type="predicted"/>
<dbReference type="AlphaFoldDB" id="A0A645CBQ4"/>
<sequence>MFGIEEDFTAAFDDEADTVLDHRKILLKRGTDDVRNMKVPAFAEDGDDWSLCSHQTPKVRVLGSKDLFSARRTETDELGMLELKIPCPCEKFQVLRI</sequence>
<accession>A0A645CBQ4</accession>
<comment type="caution">
    <text evidence="1">The sequence shown here is derived from an EMBL/GenBank/DDBJ whole genome shotgun (WGS) entry which is preliminary data.</text>
</comment>
<organism evidence="1">
    <name type="scientific">bioreactor metagenome</name>
    <dbReference type="NCBI Taxonomy" id="1076179"/>
    <lineage>
        <taxon>unclassified sequences</taxon>
        <taxon>metagenomes</taxon>
        <taxon>ecological metagenomes</taxon>
    </lineage>
</organism>
<evidence type="ECO:0000313" key="1">
    <source>
        <dbReference type="EMBL" id="MPM74359.1"/>
    </source>
</evidence>
<name>A0A645CBQ4_9ZZZZ</name>
<gene>
    <name evidence="1" type="ORF">SDC9_121347</name>
</gene>